<dbReference type="PRINTS" id="PR00821">
    <property type="entry name" value="TAGLIPASE"/>
</dbReference>
<dbReference type="InterPro" id="IPR029058">
    <property type="entry name" value="AB_hydrolase_fold"/>
</dbReference>
<gene>
    <name evidence="7" type="ORF">LARSCL_LOCUS18723</name>
</gene>
<keyword evidence="5" id="KW-0732">Signal</keyword>
<evidence type="ECO:0000256" key="5">
    <source>
        <dbReference type="SAM" id="SignalP"/>
    </source>
</evidence>
<dbReference type="InterPro" id="IPR000734">
    <property type="entry name" value="TAG_lipase"/>
</dbReference>
<comment type="caution">
    <text evidence="7">The sequence shown here is derived from an EMBL/GenBank/DDBJ whole genome shotgun (WGS) entry which is preliminary data.</text>
</comment>
<dbReference type="GO" id="GO:0005615">
    <property type="term" value="C:extracellular space"/>
    <property type="evidence" value="ECO:0007669"/>
    <property type="project" value="TreeGrafter"/>
</dbReference>
<evidence type="ECO:0000259" key="6">
    <source>
        <dbReference type="Pfam" id="PF00151"/>
    </source>
</evidence>
<evidence type="ECO:0000256" key="2">
    <source>
        <dbReference type="ARBA" id="ARBA00010701"/>
    </source>
</evidence>
<dbReference type="Proteomes" id="UP001497382">
    <property type="component" value="Unassembled WGS sequence"/>
</dbReference>
<dbReference type="PANTHER" id="PTHR11610:SF185">
    <property type="entry name" value="LD47264P"/>
    <property type="match status" value="1"/>
</dbReference>
<evidence type="ECO:0000313" key="8">
    <source>
        <dbReference type="Proteomes" id="UP001497382"/>
    </source>
</evidence>
<dbReference type="AlphaFoldDB" id="A0AAV2BGP4"/>
<reference evidence="7 8" key="1">
    <citation type="submission" date="2024-04" db="EMBL/GenBank/DDBJ databases">
        <authorList>
            <person name="Rising A."/>
            <person name="Reimegard J."/>
            <person name="Sonavane S."/>
            <person name="Akerstrom W."/>
            <person name="Nylinder S."/>
            <person name="Hedman E."/>
            <person name="Kallberg Y."/>
        </authorList>
    </citation>
    <scope>NUCLEOTIDE SEQUENCE [LARGE SCALE GENOMIC DNA]</scope>
</reference>
<dbReference type="Pfam" id="PF00151">
    <property type="entry name" value="Lipase"/>
    <property type="match status" value="1"/>
</dbReference>
<comment type="similarity">
    <text evidence="2 4">Belongs to the AB hydrolase superfamily. Lipase family.</text>
</comment>
<dbReference type="InterPro" id="IPR013818">
    <property type="entry name" value="Lipase"/>
</dbReference>
<feature type="signal peptide" evidence="5">
    <location>
        <begin position="1"/>
        <end position="27"/>
    </location>
</feature>
<feature type="chain" id="PRO_5043696309" description="Lipase domain-containing protein" evidence="5">
    <location>
        <begin position="28"/>
        <end position="521"/>
    </location>
</feature>
<feature type="domain" description="Lipase" evidence="6">
    <location>
        <begin position="62"/>
        <end position="371"/>
    </location>
</feature>
<evidence type="ECO:0000256" key="1">
    <source>
        <dbReference type="ARBA" id="ARBA00004613"/>
    </source>
</evidence>
<dbReference type="PANTHER" id="PTHR11610">
    <property type="entry name" value="LIPASE"/>
    <property type="match status" value="1"/>
</dbReference>
<dbReference type="SUPFAM" id="SSF53474">
    <property type="entry name" value="alpha/beta-Hydrolases"/>
    <property type="match status" value="1"/>
</dbReference>
<evidence type="ECO:0000313" key="7">
    <source>
        <dbReference type="EMBL" id="CAL1294468.1"/>
    </source>
</evidence>
<dbReference type="GO" id="GO:0016042">
    <property type="term" value="P:lipid catabolic process"/>
    <property type="evidence" value="ECO:0007669"/>
    <property type="project" value="TreeGrafter"/>
</dbReference>
<protein>
    <recommendedName>
        <fullName evidence="6">Lipase domain-containing protein</fullName>
    </recommendedName>
</protein>
<organism evidence="7 8">
    <name type="scientific">Larinioides sclopetarius</name>
    <dbReference type="NCBI Taxonomy" id="280406"/>
    <lineage>
        <taxon>Eukaryota</taxon>
        <taxon>Metazoa</taxon>
        <taxon>Ecdysozoa</taxon>
        <taxon>Arthropoda</taxon>
        <taxon>Chelicerata</taxon>
        <taxon>Arachnida</taxon>
        <taxon>Araneae</taxon>
        <taxon>Araneomorphae</taxon>
        <taxon>Entelegynae</taxon>
        <taxon>Araneoidea</taxon>
        <taxon>Araneidae</taxon>
        <taxon>Larinioides</taxon>
    </lineage>
</organism>
<evidence type="ECO:0000256" key="4">
    <source>
        <dbReference type="RuleBase" id="RU004262"/>
    </source>
</evidence>
<proteinExistence type="inferred from homology"/>
<dbReference type="Gene3D" id="3.40.50.1820">
    <property type="entry name" value="alpha/beta hydrolase"/>
    <property type="match status" value="1"/>
</dbReference>
<sequence>MRRKFGEIMWTSLISSVLLLLIADASAYQTFLRQIFGSALMGDLLSTLPSRFQCVGAGKNFTHFLLFSRIHPDKPHPLMPDDRELLVKSDYDPAIPTKIIIHGFVDNIQLSDWMQRMKTKFLTAGDFNVIIVDWSCGNEFPYYQAVQNSKIVADELGKLVNFLQGATGADAGDFHLIGHSLGSHIAALVGHAVPHLGRISALDPAGPRFYDAPLEDRLDPSDAQFVDAIHTDSGHGLMEGLGMRSQVGHVDFYPNGGSDQPGCHSSPFTILPRIGIHRAARYYVTCDHFRSIEYYIDSIRPPIQPRMGQPACQMVGVACRDWETYAQGRCADCSHPGDCAAMGYLSDLNMEKGPHATKHEYYVKTAEEEPFCLFQYQVLVETGCGHDFCGSVADTASGFNPGVIRVELQTRAGKLARLNLDDYADAELKPSAQYVYLATSRFPLDEVRGAKVWWGYSSKPEMAAELRESATGLSLKKIQVIPIDLPEKIKRFSIPEVTVLCGSPEKVIEKNQYLELTINSC</sequence>
<comment type="subcellular location">
    <subcellularLocation>
        <location evidence="1">Secreted</location>
    </subcellularLocation>
</comment>
<evidence type="ECO:0000256" key="3">
    <source>
        <dbReference type="ARBA" id="ARBA00022525"/>
    </source>
</evidence>
<keyword evidence="8" id="KW-1185">Reference proteome</keyword>
<dbReference type="CDD" id="cd00707">
    <property type="entry name" value="Pancreat_lipase_like"/>
    <property type="match status" value="1"/>
</dbReference>
<dbReference type="InterPro" id="IPR033906">
    <property type="entry name" value="Lipase_N"/>
</dbReference>
<keyword evidence="3" id="KW-0964">Secreted</keyword>
<dbReference type="EMBL" id="CAXIEN010000347">
    <property type="protein sequence ID" value="CAL1294468.1"/>
    <property type="molecule type" value="Genomic_DNA"/>
</dbReference>
<name>A0AAV2BGP4_9ARAC</name>
<accession>A0AAV2BGP4</accession>
<dbReference type="GO" id="GO:0016298">
    <property type="term" value="F:lipase activity"/>
    <property type="evidence" value="ECO:0007669"/>
    <property type="project" value="InterPro"/>
</dbReference>